<dbReference type="SUPFAM" id="SSF51735">
    <property type="entry name" value="NAD(P)-binding Rossmann-fold domains"/>
    <property type="match status" value="1"/>
</dbReference>
<evidence type="ECO:0000256" key="1">
    <source>
        <dbReference type="ARBA" id="ARBA00023002"/>
    </source>
</evidence>
<feature type="domain" description="3-hydroxyisobutyrate dehydrogenase-like NAD-binding" evidence="4">
    <location>
        <begin position="168"/>
        <end position="288"/>
    </location>
</feature>
<dbReference type="Gene3D" id="1.10.1040.10">
    <property type="entry name" value="N-(1-d-carboxylethyl)-l-norvaline Dehydrogenase, domain 2"/>
    <property type="match status" value="1"/>
</dbReference>
<dbReference type="PANTHER" id="PTHR22981:SF7">
    <property type="entry name" value="3-HYDROXYISOBUTYRATE DEHYDROGENASE, MITOCHONDRIAL"/>
    <property type="match status" value="1"/>
</dbReference>
<dbReference type="Gene3D" id="3.40.50.720">
    <property type="entry name" value="NAD(P)-binding Rossmann-like Domain"/>
    <property type="match status" value="1"/>
</dbReference>
<keyword evidence="6" id="KW-1185">Reference proteome</keyword>
<evidence type="ECO:0000256" key="2">
    <source>
        <dbReference type="ARBA" id="ARBA00023027"/>
    </source>
</evidence>
<feature type="domain" description="6-phosphogluconate dehydrogenase NADP-binding" evidence="3">
    <location>
        <begin position="6"/>
        <end position="164"/>
    </location>
</feature>
<keyword evidence="2" id="KW-0520">NAD</keyword>
<sequence>MMPAERIGFIGCGHMGGAMAARLLGKGHALAVCDPDTAALAPLLARGAERMPTPRAVAEQATIVFACLPSREASLAAALGEDGVARGGTVRVYVEASTIGQPTVAAIAHGLDGTGIELADMPVSGGPAWAAEGNLTTILAASATARERLAPVLADLARRVLVVGDAPGLAQVAKLVNNLISFAGMLAACEAIVLGVKAGLDADLLLEVVNAGTGRNSATTDKFPKAVLPRSFDYGGPLAIGTKDIDLYRELGRSLGMPTFVGDHVSTLWNYGVSRGAPDQDYSELVRHFEAWAGVTVKGKAAPPDT</sequence>
<gene>
    <name evidence="5" type="ORF">ACFFIC_27705</name>
</gene>
<protein>
    <submittedName>
        <fullName evidence="5">NAD(P)-dependent oxidoreductase</fullName>
        <ecNumber evidence="5">1.1.-.-</ecNumber>
    </submittedName>
</protein>
<accession>A0ABV6J089</accession>
<dbReference type="PANTHER" id="PTHR22981">
    <property type="entry name" value="3-HYDROXYISOBUTYRATE DEHYDROGENASE-RELATED"/>
    <property type="match status" value="1"/>
</dbReference>
<dbReference type="InterPro" id="IPR008927">
    <property type="entry name" value="6-PGluconate_DH-like_C_sf"/>
</dbReference>
<dbReference type="InterPro" id="IPR015815">
    <property type="entry name" value="HIBADH-related"/>
</dbReference>
<keyword evidence="1 5" id="KW-0560">Oxidoreductase</keyword>
<dbReference type="InterPro" id="IPR013328">
    <property type="entry name" value="6PGD_dom2"/>
</dbReference>
<evidence type="ECO:0000259" key="3">
    <source>
        <dbReference type="Pfam" id="PF03446"/>
    </source>
</evidence>
<organism evidence="5 6">
    <name type="scientific">Muricoccus vinaceus</name>
    <dbReference type="NCBI Taxonomy" id="424704"/>
    <lineage>
        <taxon>Bacteria</taxon>
        <taxon>Pseudomonadati</taxon>
        <taxon>Pseudomonadota</taxon>
        <taxon>Alphaproteobacteria</taxon>
        <taxon>Acetobacterales</taxon>
        <taxon>Roseomonadaceae</taxon>
        <taxon>Muricoccus</taxon>
    </lineage>
</organism>
<dbReference type="Pfam" id="PF03446">
    <property type="entry name" value="NAD_binding_2"/>
    <property type="match status" value="1"/>
</dbReference>
<dbReference type="EMBL" id="JBHLVZ010000101">
    <property type="protein sequence ID" value="MFC0389300.1"/>
    <property type="molecule type" value="Genomic_DNA"/>
</dbReference>
<dbReference type="Proteomes" id="UP001589789">
    <property type="component" value="Unassembled WGS sequence"/>
</dbReference>
<dbReference type="InterPro" id="IPR036291">
    <property type="entry name" value="NAD(P)-bd_dom_sf"/>
</dbReference>
<dbReference type="Pfam" id="PF14833">
    <property type="entry name" value="NAD_binding_11"/>
    <property type="match status" value="1"/>
</dbReference>
<dbReference type="RefSeq" id="WP_377056551.1">
    <property type="nucleotide sequence ID" value="NZ_JBHLVZ010000101.1"/>
</dbReference>
<dbReference type="GO" id="GO:0016491">
    <property type="term" value="F:oxidoreductase activity"/>
    <property type="evidence" value="ECO:0007669"/>
    <property type="project" value="UniProtKB-KW"/>
</dbReference>
<dbReference type="InterPro" id="IPR029154">
    <property type="entry name" value="HIBADH-like_NADP-bd"/>
</dbReference>
<evidence type="ECO:0000259" key="4">
    <source>
        <dbReference type="Pfam" id="PF14833"/>
    </source>
</evidence>
<name>A0ABV6J089_9PROT</name>
<dbReference type="PIRSF" id="PIRSF000103">
    <property type="entry name" value="HIBADH"/>
    <property type="match status" value="1"/>
</dbReference>
<dbReference type="SUPFAM" id="SSF48179">
    <property type="entry name" value="6-phosphogluconate dehydrogenase C-terminal domain-like"/>
    <property type="match status" value="1"/>
</dbReference>
<evidence type="ECO:0000313" key="5">
    <source>
        <dbReference type="EMBL" id="MFC0389300.1"/>
    </source>
</evidence>
<dbReference type="InterPro" id="IPR006115">
    <property type="entry name" value="6PGDH_NADP-bd"/>
</dbReference>
<comment type="caution">
    <text evidence="5">The sequence shown here is derived from an EMBL/GenBank/DDBJ whole genome shotgun (WGS) entry which is preliminary data.</text>
</comment>
<proteinExistence type="predicted"/>
<reference evidence="5 6" key="1">
    <citation type="submission" date="2024-09" db="EMBL/GenBank/DDBJ databases">
        <authorList>
            <person name="Sun Q."/>
            <person name="Mori K."/>
        </authorList>
    </citation>
    <scope>NUCLEOTIDE SEQUENCE [LARGE SCALE GENOMIC DNA]</scope>
    <source>
        <strain evidence="5 6">CCM 7468</strain>
    </source>
</reference>
<dbReference type="EC" id="1.1.-.-" evidence="5"/>
<evidence type="ECO:0000313" key="6">
    <source>
        <dbReference type="Proteomes" id="UP001589789"/>
    </source>
</evidence>